<sequence length="199" mass="22623">MATEQKIPVKVVVIGTGGVGKTSLITYYMYKEFVEAYEPTKSDLYRQNVKFNSNEFDLNIIDTAGQESYAHIQDQTIRESSFAILVFSLTERKSFEICTELREFVQRVKDTDYPHLVLVGNKCDIVEEKPNLRAVSISEAQSLCEQWKASYFETSAKTGLNVDNIFMSAIEYVSSTLVVTQEVASNKKSKKNKRKCNIL</sequence>
<dbReference type="PRINTS" id="PR00449">
    <property type="entry name" value="RASTRNSFRMNG"/>
</dbReference>
<protein>
    <submittedName>
        <fullName evidence="3">Ras-related protein O-RAL (Trinotate prediction)</fullName>
    </submittedName>
</protein>
<dbReference type="Gene3D" id="3.40.50.300">
    <property type="entry name" value="P-loop containing nucleotide triphosphate hydrolases"/>
    <property type="match status" value="1"/>
</dbReference>
<name>A0A6B2G038_MYXSQ</name>
<dbReference type="SMART" id="SM00174">
    <property type="entry name" value="RHO"/>
    <property type="match status" value="1"/>
</dbReference>
<accession>A0A6B2G038</accession>
<dbReference type="SMART" id="SM00175">
    <property type="entry name" value="RAB"/>
    <property type="match status" value="1"/>
</dbReference>
<keyword evidence="1" id="KW-0547">Nucleotide-binding</keyword>
<dbReference type="PANTHER" id="PTHR24070">
    <property type="entry name" value="RAS, DI-RAS, AND RHEB FAMILY MEMBERS OF SMALL GTPASE SUPERFAMILY"/>
    <property type="match status" value="1"/>
</dbReference>
<dbReference type="GO" id="GO:0005525">
    <property type="term" value="F:GTP binding"/>
    <property type="evidence" value="ECO:0007669"/>
    <property type="project" value="UniProtKB-KW"/>
</dbReference>
<evidence type="ECO:0000256" key="2">
    <source>
        <dbReference type="ARBA" id="ARBA00023134"/>
    </source>
</evidence>
<keyword evidence="2" id="KW-0342">GTP-binding</keyword>
<dbReference type="PROSITE" id="PS51419">
    <property type="entry name" value="RAB"/>
    <property type="match status" value="1"/>
</dbReference>
<evidence type="ECO:0000256" key="1">
    <source>
        <dbReference type="ARBA" id="ARBA00022741"/>
    </source>
</evidence>
<organism evidence="3">
    <name type="scientific">Myxobolus squamalis</name>
    <name type="common">Myxosporean</name>
    <dbReference type="NCBI Taxonomy" id="59785"/>
    <lineage>
        <taxon>Eukaryota</taxon>
        <taxon>Metazoa</taxon>
        <taxon>Cnidaria</taxon>
        <taxon>Myxozoa</taxon>
        <taxon>Myxosporea</taxon>
        <taxon>Bivalvulida</taxon>
        <taxon>Platysporina</taxon>
        <taxon>Myxobolidae</taxon>
        <taxon>Myxobolus</taxon>
    </lineage>
</organism>
<dbReference type="NCBIfam" id="TIGR00231">
    <property type="entry name" value="small_GTP"/>
    <property type="match status" value="1"/>
</dbReference>
<dbReference type="AlphaFoldDB" id="A0A6B2G038"/>
<dbReference type="InterPro" id="IPR005225">
    <property type="entry name" value="Small_GTP-bd"/>
</dbReference>
<dbReference type="GO" id="GO:0003924">
    <property type="term" value="F:GTPase activity"/>
    <property type="evidence" value="ECO:0007669"/>
    <property type="project" value="InterPro"/>
</dbReference>
<dbReference type="GO" id="GO:0016020">
    <property type="term" value="C:membrane"/>
    <property type="evidence" value="ECO:0007669"/>
    <property type="project" value="InterPro"/>
</dbReference>
<dbReference type="InterPro" id="IPR001806">
    <property type="entry name" value="Small_GTPase"/>
</dbReference>
<proteinExistence type="predicted"/>
<dbReference type="PROSITE" id="PS51421">
    <property type="entry name" value="RAS"/>
    <property type="match status" value="1"/>
</dbReference>
<dbReference type="GO" id="GO:0007165">
    <property type="term" value="P:signal transduction"/>
    <property type="evidence" value="ECO:0007669"/>
    <property type="project" value="InterPro"/>
</dbReference>
<evidence type="ECO:0000313" key="3">
    <source>
        <dbReference type="EMBL" id="NDJ97334.1"/>
    </source>
</evidence>
<reference evidence="3" key="1">
    <citation type="submission" date="2018-11" db="EMBL/GenBank/DDBJ databases">
        <title>Myxobolus squamalis genome and transcriptome.</title>
        <authorList>
            <person name="Yahalomi D."/>
            <person name="Atkinson S.D."/>
            <person name="Neuhof M."/>
            <person name="Chang E.S."/>
            <person name="Philippe H."/>
            <person name="Cartwright P."/>
            <person name="Bartholomew J.L."/>
            <person name="Huchon D."/>
        </authorList>
    </citation>
    <scope>NUCLEOTIDE SEQUENCE</scope>
    <source>
        <strain evidence="3">71B08</strain>
        <tissue evidence="3">Whole</tissue>
    </source>
</reference>
<dbReference type="InterPro" id="IPR027417">
    <property type="entry name" value="P-loop_NTPase"/>
</dbReference>
<dbReference type="InterPro" id="IPR020849">
    <property type="entry name" value="Small_GTPase_Ras-type"/>
</dbReference>
<dbReference type="Pfam" id="PF00071">
    <property type="entry name" value="Ras"/>
    <property type="match status" value="1"/>
</dbReference>
<dbReference type="PROSITE" id="PS51420">
    <property type="entry name" value="RHO"/>
    <property type="match status" value="1"/>
</dbReference>
<dbReference type="EMBL" id="GHBR01002630">
    <property type="protein sequence ID" value="NDJ97334.1"/>
    <property type="molecule type" value="Transcribed_RNA"/>
</dbReference>
<dbReference type="SUPFAM" id="SSF52540">
    <property type="entry name" value="P-loop containing nucleoside triphosphate hydrolases"/>
    <property type="match status" value="1"/>
</dbReference>
<dbReference type="SMART" id="SM00173">
    <property type="entry name" value="RAS"/>
    <property type="match status" value="1"/>
</dbReference>